<evidence type="ECO:0000256" key="2">
    <source>
        <dbReference type="ARBA" id="ARBA00008779"/>
    </source>
</evidence>
<accession>A0A8X6KJI6</accession>
<dbReference type="InterPro" id="IPR012251">
    <property type="entry name" value="GlcNAc_6-SO4ase"/>
</dbReference>
<dbReference type="Pfam" id="PF00884">
    <property type="entry name" value="Sulfatase"/>
    <property type="match status" value="1"/>
</dbReference>
<dbReference type="GO" id="GO:0030203">
    <property type="term" value="P:glycosaminoglycan metabolic process"/>
    <property type="evidence" value="ECO:0007669"/>
    <property type="project" value="InterPro"/>
</dbReference>
<dbReference type="InterPro" id="IPR000917">
    <property type="entry name" value="Sulfatase_N"/>
</dbReference>
<sequence length="476" mass="54839">MSEQNTGDLPNFVVILTDDQDVSLGGLTPLKKTYSIVKKHGAEFTNMFVTTPLCCPSRASILTGKYAHNHEVQNNSVNGNCNSISWQKEYENKAFITYFKKEGYSTFYAGKYLNQYGKKGTGGVKHMPLGWDKWIGLVGNSCYYNYSLSVDGKLVKHGSNPEKDYLTNVIISSCYKVDHALDFLSQQNETVPFFMFLSPPAPHAPFEPFPAYKNRFSNISAPRTPNFGTGGKRKHWLLRQAPKYLSQSVIESVDDVFRNRWRTLLSVDDGVHEIYKKLKWMRLLENTYIFFTSDNGFHLGQFSLPWDKRQLYEFDIRVPLLVRGPGIRKNIAIKHPVLNIDLAPTFLELANIPMPKDFDGESFVPYLKNIKERFSNRTSFVIEHQGESTNKRIPGCPQYKPEEVHTCEIDCICEDSWNNTYICIRKLSNEENFISCIFNDKENFGEAYNITKDPFQMKNLFPSFEFAFYRVKKSLL</sequence>
<evidence type="ECO:0000256" key="1">
    <source>
        <dbReference type="ARBA" id="ARBA00001913"/>
    </source>
</evidence>
<dbReference type="GO" id="GO:0005539">
    <property type="term" value="F:glycosaminoglycan binding"/>
    <property type="evidence" value="ECO:0007669"/>
    <property type="project" value="TreeGrafter"/>
</dbReference>
<dbReference type="AlphaFoldDB" id="A0A8X6KJI6"/>
<dbReference type="PANTHER" id="PTHR43108">
    <property type="entry name" value="N-ACETYLGLUCOSAMINE-6-SULFATASE FAMILY MEMBER"/>
    <property type="match status" value="1"/>
</dbReference>
<feature type="domain" description="Sulfatase N-terminal" evidence="7">
    <location>
        <begin position="10"/>
        <end position="352"/>
    </location>
</feature>
<evidence type="ECO:0000313" key="9">
    <source>
        <dbReference type="Proteomes" id="UP000887116"/>
    </source>
</evidence>
<comment type="caution">
    <text evidence="8">The sequence shown here is derived from an EMBL/GenBank/DDBJ whole genome shotgun (WGS) entry which is preliminary data.</text>
</comment>
<comment type="similarity">
    <text evidence="2">Belongs to the sulfatase family.</text>
</comment>
<dbReference type="PANTHER" id="PTHR43108:SF8">
    <property type="entry name" value="SD21168P"/>
    <property type="match status" value="1"/>
</dbReference>
<gene>
    <name evidence="8" type="primary">Gns</name>
    <name evidence="8" type="ORF">TNCT_303762</name>
</gene>
<evidence type="ECO:0000256" key="5">
    <source>
        <dbReference type="ARBA" id="ARBA00023180"/>
    </source>
</evidence>
<keyword evidence="3" id="KW-0732">Signal</keyword>
<organism evidence="8 9">
    <name type="scientific">Trichonephila clavata</name>
    <name type="common">Joro spider</name>
    <name type="synonym">Nephila clavata</name>
    <dbReference type="NCBI Taxonomy" id="2740835"/>
    <lineage>
        <taxon>Eukaryota</taxon>
        <taxon>Metazoa</taxon>
        <taxon>Ecdysozoa</taxon>
        <taxon>Arthropoda</taxon>
        <taxon>Chelicerata</taxon>
        <taxon>Arachnida</taxon>
        <taxon>Araneae</taxon>
        <taxon>Araneomorphae</taxon>
        <taxon>Entelegynae</taxon>
        <taxon>Araneoidea</taxon>
        <taxon>Nephilidae</taxon>
        <taxon>Trichonephila</taxon>
    </lineage>
</organism>
<comment type="PTM">
    <text evidence="6">The conversion to 3-oxoalanine (also known as C-formylglycine, FGly), of a serine or cysteine residue in prokaryotes and of a cysteine residue in eukaryotes, is critical for catalytic activity.</text>
</comment>
<keyword evidence="4" id="KW-0378">Hydrolase</keyword>
<dbReference type="EMBL" id="BMAO01021517">
    <property type="protein sequence ID" value="GFQ75121.1"/>
    <property type="molecule type" value="Genomic_DNA"/>
</dbReference>
<dbReference type="Gene3D" id="3.40.720.10">
    <property type="entry name" value="Alkaline Phosphatase, subunit A"/>
    <property type="match status" value="1"/>
</dbReference>
<evidence type="ECO:0000256" key="3">
    <source>
        <dbReference type="ARBA" id="ARBA00022729"/>
    </source>
</evidence>
<dbReference type="SUPFAM" id="SSF53649">
    <property type="entry name" value="Alkaline phosphatase-like"/>
    <property type="match status" value="1"/>
</dbReference>
<keyword evidence="5" id="KW-0325">Glycoprotein</keyword>
<dbReference type="OrthoDB" id="96314at2759"/>
<reference evidence="8" key="1">
    <citation type="submission" date="2020-07" db="EMBL/GenBank/DDBJ databases">
        <title>Multicomponent nature underlies the extraordinary mechanical properties of spider dragline silk.</title>
        <authorList>
            <person name="Kono N."/>
            <person name="Nakamura H."/>
            <person name="Mori M."/>
            <person name="Yoshida Y."/>
            <person name="Ohtoshi R."/>
            <person name="Malay A.D."/>
            <person name="Moran D.A.P."/>
            <person name="Tomita M."/>
            <person name="Numata K."/>
            <person name="Arakawa K."/>
        </authorList>
    </citation>
    <scope>NUCLEOTIDE SEQUENCE</scope>
</reference>
<dbReference type="InterPro" id="IPR024607">
    <property type="entry name" value="Sulfatase_CS"/>
</dbReference>
<dbReference type="PROSITE" id="PS00523">
    <property type="entry name" value="SULFATASE_1"/>
    <property type="match status" value="1"/>
</dbReference>
<dbReference type="Proteomes" id="UP000887116">
    <property type="component" value="Unassembled WGS sequence"/>
</dbReference>
<proteinExistence type="inferred from homology"/>
<name>A0A8X6KJI6_TRICU</name>
<evidence type="ECO:0000256" key="4">
    <source>
        <dbReference type="ARBA" id="ARBA00022801"/>
    </source>
</evidence>
<evidence type="ECO:0000313" key="8">
    <source>
        <dbReference type="EMBL" id="GFQ75121.1"/>
    </source>
</evidence>
<feature type="modified residue" description="3-oxoalanine (Cys)" evidence="6">
    <location>
        <position position="54"/>
    </location>
</feature>
<dbReference type="PIRSF" id="PIRSF036666">
    <property type="entry name" value="G6S"/>
    <property type="match status" value="1"/>
</dbReference>
<dbReference type="GO" id="GO:0008449">
    <property type="term" value="F:N-acetylglucosamine-6-sulfatase activity"/>
    <property type="evidence" value="ECO:0007669"/>
    <property type="project" value="InterPro"/>
</dbReference>
<dbReference type="InterPro" id="IPR017850">
    <property type="entry name" value="Alkaline_phosphatase_core_sf"/>
</dbReference>
<evidence type="ECO:0000259" key="7">
    <source>
        <dbReference type="Pfam" id="PF00884"/>
    </source>
</evidence>
<keyword evidence="9" id="KW-1185">Reference proteome</keyword>
<evidence type="ECO:0000256" key="6">
    <source>
        <dbReference type="PIRSR" id="PIRSR036666-50"/>
    </source>
</evidence>
<protein>
    <submittedName>
        <fullName evidence="8">N-acetylglucosamine-6-sulfatase</fullName>
    </submittedName>
</protein>
<comment type="cofactor">
    <cofactor evidence="1">
        <name>Ca(2+)</name>
        <dbReference type="ChEBI" id="CHEBI:29108"/>
    </cofactor>
</comment>
<dbReference type="CDD" id="cd16147">
    <property type="entry name" value="G6S"/>
    <property type="match status" value="1"/>
</dbReference>